<accession>A0ABP0HRS2</accession>
<keyword evidence="1" id="KW-0175">Coiled coil</keyword>
<feature type="domain" description="PDZ" evidence="3">
    <location>
        <begin position="14"/>
        <end position="77"/>
    </location>
</feature>
<dbReference type="Gene3D" id="2.30.42.10">
    <property type="match status" value="1"/>
</dbReference>
<gene>
    <name evidence="4" type="ORF">CCMP2556_LOCUS3048</name>
</gene>
<keyword evidence="5" id="KW-1185">Reference proteome</keyword>
<evidence type="ECO:0000313" key="4">
    <source>
        <dbReference type="EMBL" id="CAK8992907.1"/>
    </source>
</evidence>
<sequence length="658" mass="70528">MASVQTLHLPDKDAKLGCGFDSTCREVTKVQPGSLADQHGVAPGFILMSINGDDSLTGDIKEKLKARPVTLQLGPKEAKEVVTEASPHSPPEPEGVVTLVAMEGSLGFGVSAFPPVETKIWVKKVEPEGWAAQHGVKEGFQLLKVQGQEASSMSNEAFRSAMKSVRPLELTFQSAPEAADTEREAHLPAKTHLPTEAVNVKVPDSPPAQPSVTSAAVDEELESLRTKLASSTDELRRAQAELTEVSQKSQASQEELTELKEQLAAKDRDLMVVNQKLLASNASNDEEAKKEIAELKRRLEEQEEELKRTKQEVEAAKASHERHIAESQTQAAPPPAAERPTEPGLAEGDFAKRVREAAEVRDLKQQLELEIKSLRGELEGLKAEVDVMRSALKGHHGDLHPPVPVSNGLADVDLFKVVQPLLRPGGERRSQALQAVEVALRNGASPNSWKGPGSPLQSAVQARAPDLVGCLLKAHADPGEIDAHGVSCAAGGGGEQAAAGGTGQSECDRSIWANAHFLCPHSADVHDTAELPSRCECHQPERAIAAAFGRQGRLRRRAALPQCQGQSKRAVLAGCLGTTRGGLRQSCGPPRDVGQTGRTGIEPHEPQPSQCCLLSGQYQVMHRDHRGDHRPPPLWAPQPPLSTWPWCPTAAAGSGARC</sequence>
<feature type="domain" description="PDZ" evidence="3">
    <location>
        <begin position="104"/>
        <end position="176"/>
    </location>
</feature>
<feature type="coiled-coil region" evidence="1">
    <location>
        <begin position="357"/>
        <end position="391"/>
    </location>
</feature>
<feature type="region of interest" description="Disordered" evidence="2">
    <location>
        <begin position="583"/>
        <end position="609"/>
    </location>
</feature>
<dbReference type="SUPFAM" id="SSF50156">
    <property type="entry name" value="PDZ domain-like"/>
    <property type="match status" value="1"/>
</dbReference>
<organism evidence="4 5">
    <name type="scientific">Durusdinium trenchii</name>
    <dbReference type="NCBI Taxonomy" id="1381693"/>
    <lineage>
        <taxon>Eukaryota</taxon>
        <taxon>Sar</taxon>
        <taxon>Alveolata</taxon>
        <taxon>Dinophyceae</taxon>
        <taxon>Suessiales</taxon>
        <taxon>Symbiodiniaceae</taxon>
        <taxon>Durusdinium</taxon>
    </lineage>
</organism>
<reference evidence="4 5" key="1">
    <citation type="submission" date="2024-02" db="EMBL/GenBank/DDBJ databases">
        <authorList>
            <person name="Chen Y."/>
            <person name="Shah S."/>
            <person name="Dougan E. K."/>
            <person name="Thang M."/>
            <person name="Chan C."/>
        </authorList>
    </citation>
    <scope>NUCLEOTIDE SEQUENCE [LARGE SCALE GENOMIC DNA]</scope>
</reference>
<proteinExistence type="predicted"/>
<dbReference type="EMBL" id="CAXAMN010001159">
    <property type="protein sequence ID" value="CAK8992907.1"/>
    <property type="molecule type" value="Genomic_DNA"/>
</dbReference>
<evidence type="ECO:0000259" key="3">
    <source>
        <dbReference type="SMART" id="SM00228"/>
    </source>
</evidence>
<evidence type="ECO:0000313" key="5">
    <source>
        <dbReference type="Proteomes" id="UP001642484"/>
    </source>
</evidence>
<dbReference type="Proteomes" id="UP001642484">
    <property type="component" value="Unassembled WGS sequence"/>
</dbReference>
<feature type="compositionally biased region" description="Basic and acidic residues" evidence="2">
    <location>
        <begin position="303"/>
        <end position="325"/>
    </location>
</feature>
<dbReference type="InterPro" id="IPR001478">
    <property type="entry name" value="PDZ"/>
</dbReference>
<evidence type="ECO:0000256" key="1">
    <source>
        <dbReference type="SAM" id="Coils"/>
    </source>
</evidence>
<evidence type="ECO:0000256" key="2">
    <source>
        <dbReference type="SAM" id="MobiDB-lite"/>
    </source>
</evidence>
<name>A0ABP0HRS2_9DINO</name>
<protein>
    <recommendedName>
        <fullName evidence="3">PDZ domain-containing protein</fullName>
    </recommendedName>
</protein>
<dbReference type="PANTHER" id="PTHR43941">
    <property type="entry name" value="STRUCTURAL MAINTENANCE OF CHROMOSOMES PROTEIN 2"/>
    <property type="match status" value="1"/>
</dbReference>
<dbReference type="InterPro" id="IPR036034">
    <property type="entry name" value="PDZ_sf"/>
</dbReference>
<comment type="caution">
    <text evidence="4">The sequence shown here is derived from an EMBL/GenBank/DDBJ whole genome shotgun (WGS) entry which is preliminary data.</text>
</comment>
<dbReference type="Pfam" id="PF00595">
    <property type="entry name" value="PDZ"/>
    <property type="match status" value="1"/>
</dbReference>
<feature type="region of interest" description="Disordered" evidence="2">
    <location>
        <begin position="303"/>
        <end position="344"/>
    </location>
</feature>
<dbReference type="CDD" id="cd00136">
    <property type="entry name" value="PDZ_canonical"/>
    <property type="match status" value="1"/>
</dbReference>
<dbReference type="SMART" id="SM00228">
    <property type="entry name" value="PDZ"/>
    <property type="match status" value="2"/>
</dbReference>
<dbReference type="PANTHER" id="PTHR43941:SF1">
    <property type="entry name" value="STRUCTURAL MAINTENANCE OF CHROMOSOMES PROTEIN 2"/>
    <property type="match status" value="1"/>
</dbReference>